<name>A0A8E2EYQ9_9PEZI</name>
<comment type="similarity">
    <text evidence="1 3">Belongs to the type-B carboxylesterase/lipase family.</text>
</comment>
<dbReference type="Pfam" id="PF00135">
    <property type="entry name" value="COesterase"/>
    <property type="match status" value="3"/>
</dbReference>
<dbReference type="SUPFAM" id="SSF53474">
    <property type="entry name" value="alpha/beta-Hydrolases"/>
    <property type="match status" value="1"/>
</dbReference>
<dbReference type="AlphaFoldDB" id="A0A8E2EYQ9"/>
<dbReference type="Gene3D" id="3.40.50.1820">
    <property type="entry name" value="alpha/beta hydrolase"/>
    <property type="match status" value="3"/>
</dbReference>
<evidence type="ECO:0000313" key="6">
    <source>
        <dbReference type="Proteomes" id="UP000250140"/>
    </source>
</evidence>
<evidence type="ECO:0000256" key="2">
    <source>
        <dbReference type="ARBA" id="ARBA00022801"/>
    </source>
</evidence>
<dbReference type="InterPro" id="IPR050654">
    <property type="entry name" value="AChE-related_enzymes"/>
</dbReference>
<sequence length="415" mass="44580">MVSRQLQTIFCLWIAISSSIFANSSSPRATIDAGVIIGTTTSLPSANASVNKFLGVPFAASPPEHFSLPRKPRPWSKPLDAQAWKPACIQQFNYPEATRNVTISVFDNPPSKESEDCLYLNVYALAALASGKGRAVMFWIYGGALEFGNAGQIYYDGSHFAAYEDRLRLDWVQRNIHAFGGDPTKVTIFGESAGAFSVDALLTSFPKGSKLPFRGGILQTASATAVKSIIEHEALSFNPVPDNVTLVSNPALARTSGSIANIPVFSGSNAQEDHVFAVGQTNITTYLETTIGDYPELIQAIEAAYPLGLNGLNTPYDAIAQIQTELLFQCPCALFANASAAAGIASWRYHASFPDAGVYHSSEIPMVFSICSLTNATAQEYALSNFMRGVWARFAKNPTDGPGWNAIGAGDFNAY</sequence>
<dbReference type="GO" id="GO:0019695">
    <property type="term" value="P:choline metabolic process"/>
    <property type="evidence" value="ECO:0007669"/>
    <property type="project" value="TreeGrafter"/>
</dbReference>
<evidence type="ECO:0000313" key="5">
    <source>
        <dbReference type="EMBL" id="OCL07125.1"/>
    </source>
</evidence>
<feature type="domain" description="Carboxylesterase type B" evidence="4">
    <location>
        <begin position="233"/>
        <end position="397"/>
    </location>
</feature>
<dbReference type="InterPro" id="IPR029058">
    <property type="entry name" value="AB_hydrolase_fold"/>
</dbReference>
<dbReference type="EC" id="3.1.1.-" evidence="3"/>
<reference evidence="5 6" key="1">
    <citation type="journal article" date="2016" name="Nat. Commun.">
        <title>Ectomycorrhizal ecology is imprinted in the genome of the dominant symbiotic fungus Cenococcum geophilum.</title>
        <authorList>
            <consortium name="DOE Joint Genome Institute"/>
            <person name="Peter M."/>
            <person name="Kohler A."/>
            <person name="Ohm R.A."/>
            <person name="Kuo A."/>
            <person name="Krutzmann J."/>
            <person name="Morin E."/>
            <person name="Arend M."/>
            <person name="Barry K.W."/>
            <person name="Binder M."/>
            <person name="Choi C."/>
            <person name="Clum A."/>
            <person name="Copeland A."/>
            <person name="Grisel N."/>
            <person name="Haridas S."/>
            <person name="Kipfer T."/>
            <person name="LaButti K."/>
            <person name="Lindquist E."/>
            <person name="Lipzen A."/>
            <person name="Maire R."/>
            <person name="Meier B."/>
            <person name="Mihaltcheva S."/>
            <person name="Molinier V."/>
            <person name="Murat C."/>
            <person name="Poggeler S."/>
            <person name="Quandt C.A."/>
            <person name="Sperisen C."/>
            <person name="Tritt A."/>
            <person name="Tisserant E."/>
            <person name="Crous P.W."/>
            <person name="Henrissat B."/>
            <person name="Nehls U."/>
            <person name="Egli S."/>
            <person name="Spatafora J.W."/>
            <person name="Grigoriev I.V."/>
            <person name="Martin F.M."/>
        </authorList>
    </citation>
    <scope>NUCLEOTIDE SEQUENCE [LARGE SCALE GENOMIC DNA]</scope>
    <source>
        <strain evidence="5 6">CBS 207.34</strain>
    </source>
</reference>
<feature type="domain" description="Carboxylesterase type B" evidence="4">
    <location>
        <begin position="26"/>
        <end position="164"/>
    </location>
</feature>
<dbReference type="PROSITE" id="PS00122">
    <property type="entry name" value="CARBOXYLESTERASE_B_1"/>
    <property type="match status" value="1"/>
</dbReference>
<keyword evidence="6" id="KW-1185">Reference proteome</keyword>
<accession>A0A8E2EYQ9</accession>
<keyword evidence="2 3" id="KW-0378">Hydrolase</keyword>
<evidence type="ECO:0000256" key="3">
    <source>
        <dbReference type="RuleBase" id="RU361235"/>
    </source>
</evidence>
<dbReference type="GO" id="GO:0003990">
    <property type="term" value="F:acetylcholinesterase activity"/>
    <property type="evidence" value="ECO:0007669"/>
    <property type="project" value="TreeGrafter"/>
</dbReference>
<dbReference type="GO" id="GO:0006581">
    <property type="term" value="P:acetylcholine catabolic process"/>
    <property type="evidence" value="ECO:0007669"/>
    <property type="project" value="TreeGrafter"/>
</dbReference>
<keyword evidence="3" id="KW-0732">Signal</keyword>
<dbReference type="OrthoDB" id="408631at2759"/>
<evidence type="ECO:0000259" key="4">
    <source>
        <dbReference type="Pfam" id="PF00135"/>
    </source>
</evidence>
<gene>
    <name evidence="5" type="ORF">AOQ84DRAFT_398648</name>
</gene>
<dbReference type="InterPro" id="IPR019826">
    <property type="entry name" value="Carboxylesterase_B_AS"/>
</dbReference>
<dbReference type="PANTHER" id="PTHR43918:SF4">
    <property type="entry name" value="CARBOXYLIC ESTER HYDROLASE"/>
    <property type="match status" value="1"/>
</dbReference>
<dbReference type="EMBL" id="KV749927">
    <property type="protein sequence ID" value="OCL07125.1"/>
    <property type="molecule type" value="Genomic_DNA"/>
</dbReference>
<protein>
    <recommendedName>
        <fullName evidence="3">Carboxylic ester hydrolase</fullName>
        <ecNumber evidence="3">3.1.1.-</ecNumber>
    </recommendedName>
</protein>
<feature type="signal peptide" evidence="3">
    <location>
        <begin position="1"/>
        <end position="22"/>
    </location>
</feature>
<organism evidence="5 6">
    <name type="scientific">Glonium stellatum</name>
    <dbReference type="NCBI Taxonomy" id="574774"/>
    <lineage>
        <taxon>Eukaryota</taxon>
        <taxon>Fungi</taxon>
        <taxon>Dikarya</taxon>
        <taxon>Ascomycota</taxon>
        <taxon>Pezizomycotina</taxon>
        <taxon>Dothideomycetes</taxon>
        <taxon>Pleosporomycetidae</taxon>
        <taxon>Gloniales</taxon>
        <taxon>Gloniaceae</taxon>
        <taxon>Glonium</taxon>
    </lineage>
</organism>
<feature type="chain" id="PRO_5034492899" description="Carboxylic ester hydrolase" evidence="3">
    <location>
        <begin position="23"/>
        <end position="415"/>
    </location>
</feature>
<dbReference type="PANTHER" id="PTHR43918">
    <property type="entry name" value="ACETYLCHOLINESTERASE"/>
    <property type="match status" value="1"/>
</dbReference>
<proteinExistence type="inferred from homology"/>
<dbReference type="GO" id="GO:0005886">
    <property type="term" value="C:plasma membrane"/>
    <property type="evidence" value="ECO:0007669"/>
    <property type="project" value="TreeGrafter"/>
</dbReference>
<feature type="domain" description="Carboxylesterase type B" evidence="4">
    <location>
        <begin position="169"/>
        <end position="226"/>
    </location>
</feature>
<dbReference type="InterPro" id="IPR002018">
    <property type="entry name" value="CarbesteraseB"/>
</dbReference>
<evidence type="ECO:0000256" key="1">
    <source>
        <dbReference type="ARBA" id="ARBA00005964"/>
    </source>
</evidence>
<dbReference type="Proteomes" id="UP000250140">
    <property type="component" value="Unassembled WGS sequence"/>
</dbReference>